<keyword evidence="1" id="KW-0472">Membrane</keyword>
<dbReference type="InParanoid" id="A0A545AZS7"/>
<dbReference type="EMBL" id="VIRS01000003">
    <property type="protein sequence ID" value="TQS46105.1"/>
    <property type="molecule type" value="Genomic_DNA"/>
</dbReference>
<name>A0A545AZS7_9ACTN</name>
<gene>
    <name evidence="2" type="ORF">FL583_06380</name>
</gene>
<accession>A0A545AZS7</accession>
<dbReference type="RefSeq" id="WP_142703512.1">
    <property type="nucleotide sequence ID" value="NZ_VIRS01000003.1"/>
</dbReference>
<keyword evidence="1" id="KW-0812">Transmembrane</keyword>
<reference evidence="2 3" key="1">
    <citation type="submission" date="2019-07" db="EMBL/GenBank/DDBJ databases">
        <title>Cryptosporangium phraense sp. nov., isolated from plant litter.</title>
        <authorList>
            <person name="Suriyachadkun C."/>
        </authorList>
    </citation>
    <scope>NUCLEOTIDE SEQUENCE [LARGE SCALE GENOMIC DNA]</scope>
    <source>
        <strain evidence="2 3">A-T 5661</strain>
    </source>
</reference>
<evidence type="ECO:0000313" key="3">
    <source>
        <dbReference type="Proteomes" id="UP000317982"/>
    </source>
</evidence>
<dbReference type="Proteomes" id="UP000317982">
    <property type="component" value="Unassembled WGS sequence"/>
</dbReference>
<evidence type="ECO:0000256" key="1">
    <source>
        <dbReference type="SAM" id="Phobius"/>
    </source>
</evidence>
<sequence length="125" mass="13459">MTTVETPVKSRRGWFVAAALVALLIVVLVVRWVSSNLTVGNSVEARSCHGGYCLEVVHRPDSGLLVARDEIRINHDGSPRYLYAANPFPGDEVSIRWADGGVSVRVADAGPVLTWDSATLASLDD</sequence>
<feature type="transmembrane region" description="Helical" evidence="1">
    <location>
        <begin position="12"/>
        <end position="33"/>
    </location>
</feature>
<keyword evidence="3" id="KW-1185">Reference proteome</keyword>
<dbReference type="AlphaFoldDB" id="A0A545AZS7"/>
<comment type="caution">
    <text evidence="2">The sequence shown here is derived from an EMBL/GenBank/DDBJ whole genome shotgun (WGS) entry which is preliminary data.</text>
</comment>
<organism evidence="2 3">
    <name type="scientific">Cryptosporangium phraense</name>
    <dbReference type="NCBI Taxonomy" id="2593070"/>
    <lineage>
        <taxon>Bacteria</taxon>
        <taxon>Bacillati</taxon>
        <taxon>Actinomycetota</taxon>
        <taxon>Actinomycetes</taxon>
        <taxon>Cryptosporangiales</taxon>
        <taxon>Cryptosporangiaceae</taxon>
        <taxon>Cryptosporangium</taxon>
    </lineage>
</organism>
<protein>
    <submittedName>
        <fullName evidence="2">Uncharacterized protein</fullName>
    </submittedName>
</protein>
<proteinExistence type="predicted"/>
<evidence type="ECO:0000313" key="2">
    <source>
        <dbReference type="EMBL" id="TQS46105.1"/>
    </source>
</evidence>
<keyword evidence="1" id="KW-1133">Transmembrane helix</keyword>